<evidence type="ECO:0000256" key="2">
    <source>
        <dbReference type="ARBA" id="ARBA00023235"/>
    </source>
</evidence>
<evidence type="ECO:0000256" key="1">
    <source>
        <dbReference type="ARBA" id="ARBA00008270"/>
    </source>
</evidence>
<name>A0A367FDX6_9ACTN</name>
<dbReference type="SUPFAM" id="SSF54506">
    <property type="entry name" value="Diaminopimelate epimerase-like"/>
    <property type="match status" value="1"/>
</dbReference>
<dbReference type="PANTHER" id="PTHR13774:SF17">
    <property type="entry name" value="PHENAZINE BIOSYNTHESIS-LIKE DOMAIN-CONTAINING PROTEIN"/>
    <property type="match status" value="1"/>
</dbReference>
<feature type="active site" evidence="3">
    <location>
        <position position="49"/>
    </location>
</feature>
<protein>
    <submittedName>
        <fullName evidence="4">PhzF family phenazine biosynthesis protein</fullName>
    </submittedName>
</protein>
<evidence type="ECO:0000313" key="5">
    <source>
        <dbReference type="Proteomes" id="UP000252914"/>
    </source>
</evidence>
<dbReference type="GO" id="GO:0005737">
    <property type="term" value="C:cytoplasm"/>
    <property type="evidence" value="ECO:0007669"/>
    <property type="project" value="TreeGrafter"/>
</dbReference>
<dbReference type="RefSeq" id="WP_114020160.1">
    <property type="nucleotide sequence ID" value="NZ_QOIN01000025.1"/>
</dbReference>
<dbReference type="GO" id="GO:0016853">
    <property type="term" value="F:isomerase activity"/>
    <property type="evidence" value="ECO:0007669"/>
    <property type="project" value="UniProtKB-KW"/>
</dbReference>
<dbReference type="InterPro" id="IPR003719">
    <property type="entry name" value="Phenazine_PhzF-like"/>
</dbReference>
<reference evidence="4 5" key="1">
    <citation type="submission" date="2018-06" db="EMBL/GenBank/DDBJ databases">
        <title>Streptomyces reniochalinae sp. nov. and Streptomyces diacarnus sp. nov. from marine sponges.</title>
        <authorList>
            <person name="Li L."/>
        </authorList>
    </citation>
    <scope>NUCLEOTIDE SEQUENCE [LARGE SCALE GENOMIC DNA]</scope>
    <source>
        <strain evidence="4 5">LHW51701</strain>
    </source>
</reference>
<dbReference type="Proteomes" id="UP000252914">
    <property type="component" value="Unassembled WGS sequence"/>
</dbReference>
<evidence type="ECO:0000313" key="4">
    <source>
        <dbReference type="EMBL" id="RCG28534.1"/>
    </source>
</evidence>
<sequence>MRIRTVDAFTARAYAGNPAAVVLLDGEAPHAFPADASLQALAAEMNLAETAFAHPLADDPEADWALRWFTPTTEVDLCGHATLATAHLLAEDGALPEGGRVRFRTRSGVLSASLEPDSTLTLDFPTATLTEVSVPDGAVEALGAPVPAAWDTGGLGMLVLEIADEATLRGLAPDLAAVSALPSPAVLLTAAAAPPAREDAPEPPYDFVSRLFAPAQGIPEDPVTGSAHTALAPLWSRRLGRAELTGLQVSRRTGYVRTTLRGARTLLGGSAVTVLDATLHAPL</sequence>
<dbReference type="NCBIfam" id="TIGR00654">
    <property type="entry name" value="PhzF_family"/>
    <property type="match status" value="1"/>
</dbReference>
<dbReference type="EMBL" id="QOIN01000025">
    <property type="protein sequence ID" value="RCG28534.1"/>
    <property type="molecule type" value="Genomic_DNA"/>
</dbReference>
<dbReference type="PIRSF" id="PIRSF016184">
    <property type="entry name" value="PhzC_PhzF"/>
    <property type="match status" value="1"/>
</dbReference>
<evidence type="ECO:0000256" key="3">
    <source>
        <dbReference type="PIRSR" id="PIRSR016184-1"/>
    </source>
</evidence>
<dbReference type="Gene3D" id="3.10.310.10">
    <property type="entry name" value="Diaminopimelate Epimerase, Chain A, domain 1"/>
    <property type="match status" value="2"/>
</dbReference>
<dbReference type="Pfam" id="PF02567">
    <property type="entry name" value="PhzC-PhzF"/>
    <property type="match status" value="1"/>
</dbReference>
<comment type="caution">
    <text evidence="4">The sequence shown here is derived from an EMBL/GenBank/DDBJ whole genome shotgun (WGS) entry which is preliminary data.</text>
</comment>
<accession>A0A367FDX6</accession>
<keyword evidence="5" id="KW-1185">Reference proteome</keyword>
<dbReference type="PANTHER" id="PTHR13774">
    <property type="entry name" value="PHENAZINE BIOSYNTHESIS PROTEIN"/>
    <property type="match status" value="1"/>
</dbReference>
<comment type="similarity">
    <text evidence="1">Belongs to the PhzF family.</text>
</comment>
<keyword evidence="2" id="KW-0413">Isomerase</keyword>
<gene>
    <name evidence="4" type="ORF">DTL70_02380</name>
</gene>
<organism evidence="4 5">
    <name type="scientific">Streptomyces diacarni</name>
    <dbReference type="NCBI Taxonomy" id="2800381"/>
    <lineage>
        <taxon>Bacteria</taxon>
        <taxon>Bacillati</taxon>
        <taxon>Actinomycetota</taxon>
        <taxon>Actinomycetes</taxon>
        <taxon>Kitasatosporales</taxon>
        <taxon>Streptomycetaceae</taxon>
        <taxon>Streptomyces</taxon>
    </lineage>
</organism>
<dbReference type="AlphaFoldDB" id="A0A367FDX6"/>
<proteinExistence type="inferred from homology"/>